<protein>
    <recommendedName>
        <fullName evidence="3">Isopropylmalate/homocitrate/citramalate synthases</fullName>
    </recommendedName>
</protein>
<gene>
    <name evidence="1" type="ORF">DXZ20_31500</name>
</gene>
<comment type="caution">
    <text evidence="1">The sequence shown here is derived from an EMBL/GenBank/DDBJ whole genome shotgun (WGS) entry which is preliminary data.</text>
</comment>
<dbReference type="RefSeq" id="WP_163667034.1">
    <property type="nucleotide sequence ID" value="NZ_QXHD01000004.1"/>
</dbReference>
<organism evidence="1 2">
    <name type="scientific">Adonisia turfae CCMR0081</name>
    <dbReference type="NCBI Taxonomy" id="2292702"/>
    <lineage>
        <taxon>Bacteria</taxon>
        <taxon>Bacillati</taxon>
        <taxon>Cyanobacteriota</taxon>
        <taxon>Adonisia</taxon>
        <taxon>Adonisia turfae</taxon>
    </lineage>
</organism>
<dbReference type="AlphaFoldDB" id="A0A6M0RWM7"/>
<evidence type="ECO:0000313" key="2">
    <source>
        <dbReference type="Proteomes" id="UP000481033"/>
    </source>
</evidence>
<evidence type="ECO:0000313" key="1">
    <source>
        <dbReference type="EMBL" id="NEZ60092.1"/>
    </source>
</evidence>
<dbReference type="EMBL" id="QXHD01000004">
    <property type="protein sequence ID" value="NEZ60092.1"/>
    <property type="molecule type" value="Genomic_DNA"/>
</dbReference>
<sequence length="91" mass="10562">MNNSESYKQHEIDDFLYPRSRYYGKFSPQRLAFNANLQEFSQRVDIICALETGGKLTSMEAYLQIRKLWKDLKKSKKELGIDASGSSFNES</sequence>
<reference evidence="1 2" key="1">
    <citation type="journal article" date="2020" name="Microb. Ecol.">
        <title>Ecogenomics of the Marine Benthic Filamentous Cyanobacterium Adonisia.</title>
        <authorList>
            <person name="Walter J.M."/>
            <person name="Coutinho F.H."/>
            <person name="Leomil L."/>
            <person name="Hargreaves P.I."/>
            <person name="Campeao M.E."/>
            <person name="Vieira V.V."/>
            <person name="Silva B.S."/>
            <person name="Fistarol G.O."/>
            <person name="Salomon P.S."/>
            <person name="Sawabe T."/>
            <person name="Mino S."/>
            <person name="Hosokawa M."/>
            <person name="Miyashita H."/>
            <person name="Maruyama F."/>
            <person name="van Verk M.C."/>
            <person name="Dutilh B.E."/>
            <person name="Thompson C.C."/>
            <person name="Thompson F.L."/>
        </authorList>
    </citation>
    <scope>NUCLEOTIDE SEQUENCE [LARGE SCALE GENOMIC DNA]</scope>
    <source>
        <strain evidence="1 2">CCMR0081</strain>
    </source>
</reference>
<accession>A0A6M0RWM7</accession>
<keyword evidence="2" id="KW-1185">Reference proteome</keyword>
<dbReference type="Proteomes" id="UP000481033">
    <property type="component" value="Unassembled WGS sequence"/>
</dbReference>
<dbReference type="InterPro" id="IPR055643">
    <property type="entry name" value="DUF7219"/>
</dbReference>
<proteinExistence type="predicted"/>
<evidence type="ECO:0008006" key="3">
    <source>
        <dbReference type="Google" id="ProtNLM"/>
    </source>
</evidence>
<dbReference type="Pfam" id="PF23856">
    <property type="entry name" value="DUF7219"/>
    <property type="match status" value="1"/>
</dbReference>
<name>A0A6M0RWM7_9CYAN</name>